<keyword evidence="1" id="KW-0472">Membrane</keyword>
<evidence type="ECO:0000313" key="3">
    <source>
        <dbReference type="WBParaSite" id="jg4213"/>
    </source>
</evidence>
<evidence type="ECO:0000313" key="2">
    <source>
        <dbReference type="Proteomes" id="UP000887574"/>
    </source>
</evidence>
<organism evidence="2 3">
    <name type="scientific">Ditylenchus dipsaci</name>
    <dbReference type="NCBI Taxonomy" id="166011"/>
    <lineage>
        <taxon>Eukaryota</taxon>
        <taxon>Metazoa</taxon>
        <taxon>Ecdysozoa</taxon>
        <taxon>Nematoda</taxon>
        <taxon>Chromadorea</taxon>
        <taxon>Rhabditida</taxon>
        <taxon>Tylenchina</taxon>
        <taxon>Tylenchomorpha</taxon>
        <taxon>Sphaerularioidea</taxon>
        <taxon>Anguinidae</taxon>
        <taxon>Anguininae</taxon>
        <taxon>Ditylenchus</taxon>
    </lineage>
</organism>
<dbReference type="WBParaSite" id="jg4213">
    <property type="protein sequence ID" value="jg4213"/>
    <property type="gene ID" value="jg4213"/>
</dbReference>
<keyword evidence="1" id="KW-1133">Transmembrane helix</keyword>
<feature type="transmembrane region" description="Helical" evidence="1">
    <location>
        <begin position="7"/>
        <end position="23"/>
    </location>
</feature>
<dbReference type="AlphaFoldDB" id="A0A915EAA6"/>
<reference evidence="3" key="1">
    <citation type="submission" date="2022-11" db="UniProtKB">
        <authorList>
            <consortium name="WormBaseParasite"/>
        </authorList>
    </citation>
    <scope>IDENTIFICATION</scope>
</reference>
<accession>A0A915EAA6</accession>
<protein>
    <submittedName>
        <fullName evidence="3">Uncharacterized protein</fullName>
    </submittedName>
</protein>
<evidence type="ECO:0000256" key="1">
    <source>
        <dbReference type="SAM" id="Phobius"/>
    </source>
</evidence>
<proteinExistence type="predicted"/>
<feature type="transmembrane region" description="Helical" evidence="1">
    <location>
        <begin position="476"/>
        <end position="498"/>
    </location>
</feature>
<keyword evidence="1" id="KW-0812">Transmembrane</keyword>
<keyword evidence="2" id="KW-1185">Reference proteome</keyword>
<sequence length="559" mass="62614">MLSYYKLYFGYFVQIFLLTYSAINCSTIVLDSNTGDAVFFKINPFSQQYFEVDLVESNDLNVVVHLAEQAAGMQLRASFCHQHDQDFKLIADNIGGSISRLLTHEELLGLKSWTSCSTNNNFAKDTAVEKNPRKIFLGLFFQPQPAYAQLTKRIQELDVSISAKSLPIFSSPSNAVRSRRGMQPENNQPITDYSLMVVNETKVLEFALHNFSLPINVSVTRNLDGINGPDVQVFASICAGRIGVEPVMVITSSSHYNSALLKSSALMPADLDCKFDVANPKLLLSLRLDSVINHTLSDTGVSGTVAVWQSQEREDGGAQNNEENIWKHWRQDIRLAKDQSVDYELQREPVEVDVNVRLGAFQIFLYPCANSNSKPQPILLGNFTGVHHIPLNWTLLQANCTLNEENILSNDFLIQDLLQNTTLPEVNQTNSTGLTLSLIGIEEDNIAWIHLNYNSPINLLVVETNEDDSSSSICPILLLVLFFVVIAIGLVLMAHQLAQRRRKHRYRIQRKVVLQRQNSLRPSAHNQLRVPTTSGLVITSTDTDTNISAFEMSDRGWAT</sequence>
<dbReference type="Proteomes" id="UP000887574">
    <property type="component" value="Unplaced"/>
</dbReference>
<name>A0A915EAA6_9BILA</name>